<evidence type="ECO:0000313" key="3">
    <source>
        <dbReference type="Proteomes" id="UP000287866"/>
    </source>
</evidence>
<dbReference type="Proteomes" id="UP000287866">
    <property type="component" value="Unassembled WGS sequence"/>
</dbReference>
<name>A0A8T6RBD1_9MICO</name>
<comment type="similarity">
    <text evidence="1">Belongs to the asp23 family.</text>
</comment>
<reference evidence="2" key="1">
    <citation type="submission" date="2020-03" db="EMBL/GenBank/DDBJ databases">
        <title>Phycicoccus flavus sp. nov., a novel endophytic actinobacterium isolated from branch of Kandelia candel.</title>
        <authorList>
            <person name="Tuo L."/>
        </authorList>
    </citation>
    <scope>NUCLEOTIDE SEQUENCE</scope>
    <source>
        <strain evidence="2">CMS6Z-2</strain>
    </source>
</reference>
<keyword evidence="3" id="KW-1185">Reference proteome</keyword>
<proteinExistence type="inferred from homology"/>
<dbReference type="Pfam" id="PF03780">
    <property type="entry name" value="Asp23"/>
    <property type="match status" value="1"/>
</dbReference>
<evidence type="ECO:0000256" key="1">
    <source>
        <dbReference type="ARBA" id="ARBA00005721"/>
    </source>
</evidence>
<dbReference type="AlphaFoldDB" id="A0A8T6RBD1"/>
<accession>A0A8T6RBD1</accession>
<evidence type="ECO:0000313" key="2">
    <source>
        <dbReference type="EMBL" id="NHA70135.1"/>
    </source>
</evidence>
<gene>
    <name evidence="2" type="ORF">EPD83_019055</name>
</gene>
<dbReference type="EMBL" id="SAYU02000101">
    <property type="protein sequence ID" value="NHA70135.1"/>
    <property type="molecule type" value="Genomic_DNA"/>
</dbReference>
<sequence>MADRGDPATRGRTVVVDRVYERTARLAALRTAGVVRHRTGVEALAGRTLPRVEIRRSGERVRVRVQVALAWPTPVGRTTAAVRDDVAATLTRVTGATVDAVDVTVTHLEPQDRRTT</sequence>
<dbReference type="InterPro" id="IPR005531">
    <property type="entry name" value="Asp23"/>
</dbReference>
<comment type="caution">
    <text evidence="2">The sequence shown here is derived from an EMBL/GenBank/DDBJ whole genome shotgun (WGS) entry which is preliminary data.</text>
</comment>
<organism evidence="2 3">
    <name type="scientific">Phycicoccus flavus</name>
    <dbReference type="NCBI Taxonomy" id="2502783"/>
    <lineage>
        <taxon>Bacteria</taxon>
        <taxon>Bacillati</taxon>
        <taxon>Actinomycetota</taxon>
        <taxon>Actinomycetes</taxon>
        <taxon>Micrococcales</taxon>
        <taxon>Intrasporangiaceae</taxon>
        <taxon>Phycicoccus</taxon>
    </lineage>
</organism>
<protein>
    <submittedName>
        <fullName evidence="2">Asp23/Gls24 family envelope stress response protein</fullName>
    </submittedName>
</protein>
<dbReference type="RefSeq" id="WP_164896544.1">
    <property type="nucleotide sequence ID" value="NZ_SAYU02000101.1"/>
</dbReference>